<keyword evidence="4" id="KW-1185">Reference proteome</keyword>
<dbReference type="SMART" id="SM00343">
    <property type="entry name" value="ZnF_C2HC"/>
    <property type="match status" value="1"/>
</dbReference>
<evidence type="ECO:0000256" key="1">
    <source>
        <dbReference type="PROSITE-ProRule" id="PRU00047"/>
    </source>
</evidence>
<evidence type="ECO:0000313" key="4">
    <source>
        <dbReference type="Proteomes" id="UP000298416"/>
    </source>
</evidence>
<reference evidence="3" key="2">
    <citation type="submission" date="2020-08" db="EMBL/GenBank/DDBJ databases">
        <title>Plant Genome Project.</title>
        <authorList>
            <person name="Zhang R.-G."/>
        </authorList>
    </citation>
    <scope>NUCLEOTIDE SEQUENCE</scope>
    <source>
        <strain evidence="3">Huo1</strain>
        <tissue evidence="3">Leaf</tissue>
    </source>
</reference>
<feature type="domain" description="CCHC-type" evidence="2">
    <location>
        <begin position="263"/>
        <end position="279"/>
    </location>
</feature>
<gene>
    <name evidence="3" type="ORF">SASPL_123684</name>
</gene>
<keyword evidence="1" id="KW-0863">Zinc-finger</keyword>
<dbReference type="SUPFAM" id="SSF57756">
    <property type="entry name" value="Retrovirus zinc finger-like domains"/>
    <property type="match status" value="1"/>
</dbReference>
<evidence type="ECO:0000313" key="3">
    <source>
        <dbReference type="EMBL" id="KAG6416258.1"/>
    </source>
</evidence>
<keyword evidence="1" id="KW-0862">Zinc</keyword>
<accession>A0A8X8XM50</accession>
<dbReference type="AlphaFoldDB" id="A0A8X8XM50"/>
<reference evidence="3" key="1">
    <citation type="submission" date="2018-01" db="EMBL/GenBank/DDBJ databases">
        <authorList>
            <person name="Mao J.F."/>
        </authorList>
    </citation>
    <scope>NUCLEOTIDE SEQUENCE</scope>
    <source>
        <strain evidence="3">Huo1</strain>
        <tissue evidence="3">Leaf</tissue>
    </source>
</reference>
<dbReference type="PANTHER" id="PTHR35046">
    <property type="entry name" value="ZINC KNUCKLE (CCHC-TYPE) FAMILY PROTEIN"/>
    <property type="match status" value="1"/>
</dbReference>
<dbReference type="InterPro" id="IPR036875">
    <property type="entry name" value="Znf_CCHC_sf"/>
</dbReference>
<dbReference type="PANTHER" id="PTHR35046:SF18">
    <property type="entry name" value="RNA-DIRECTED DNA POLYMERASE"/>
    <property type="match status" value="1"/>
</dbReference>
<dbReference type="EMBL" id="PNBA02000008">
    <property type="protein sequence ID" value="KAG6416258.1"/>
    <property type="molecule type" value="Genomic_DNA"/>
</dbReference>
<dbReference type="GO" id="GO:0008270">
    <property type="term" value="F:zinc ion binding"/>
    <property type="evidence" value="ECO:0007669"/>
    <property type="project" value="UniProtKB-KW"/>
</dbReference>
<evidence type="ECO:0000259" key="2">
    <source>
        <dbReference type="PROSITE" id="PS50158"/>
    </source>
</evidence>
<dbReference type="Proteomes" id="UP000298416">
    <property type="component" value="Unassembled WGS sequence"/>
</dbReference>
<dbReference type="PROSITE" id="PS50158">
    <property type="entry name" value="ZF_CCHC"/>
    <property type="match status" value="1"/>
</dbReference>
<keyword evidence="1" id="KW-0479">Metal-binding</keyword>
<proteinExistence type="predicted"/>
<dbReference type="GO" id="GO:0003676">
    <property type="term" value="F:nucleic acid binding"/>
    <property type="evidence" value="ECO:0007669"/>
    <property type="project" value="InterPro"/>
</dbReference>
<comment type="caution">
    <text evidence="3">The sequence shown here is derived from an EMBL/GenBank/DDBJ whole genome shotgun (WGS) entry which is preliminary data.</text>
</comment>
<organism evidence="3">
    <name type="scientific">Salvia splendens</name>
    <name type="common">Scarlet sage</name>
    <dbReference type="NCBI Taxonomy" id="180675"/>
    <lineage>
        <taxon>Eukaryota</taxon>
        <taxon>Viridiplantae</taxon>
        <taxon>Streptophyta</taxon>
        <taxon>Embryophyta</taxon>
        <taxon>Tracheophyta</taxon>
        <taxon>Spermatophyta</taxon>
        <taxon>Magnoliopsida</taxon>
        <taxon>eudicotyledons</taxon>
        <taxon>Gunneridae</taxon>
        <taxon>Pentapetalae</taxon>
        <taxon>asterids</taxon>
        <taxon>lamiids</taxon>
        <taxon>Lamiales</taxon>
        <taxon>Lamiaceae</taxon>
        <taxon>Nepetoideae</taxon>
        <taxon>Mentheae</taxon>
        <taxon>Salviinae</taxon>
        <taxon>Salvia</taxon>
        <taxon>Salvia subgen. Calosphace</taxon>
        <taxon>core Calosphace</taxon>
    </lineage>
</organism>
<name>A0A8X8XM50_SALSN</name>
<sequence length="399" mass="44975">MSIAVKGQVVSVMVGDFGASNLYGHDHKDRSMTEGDCVMLCRLEQHLDRRFDSIQTQIAGITQRLEILKMDVGSSSRVNGSGGRTSTTTVGWDARNNHLRSSQLILSVLIALIEESIDEPASRRRNIRMQAHRRPRGDITHNHETGTGRKGASEFRLKIDIPSFDGTLNIEDFLDWVTDVDRFFEHVEVPNEKRAAMVACRLKSGAAAWWDMQLCDRELQGKARVCTWRKMRGMIVDEYLPADYDQQGGRPNPDPYSRPFMGKCYHCGGTGHTSNTCPERRTVNLAGKEIDEVEPEFCDPDGDGDMNDDDPDNDLLARVCRRFLTAPKDEDIQTQRHQLFRTRTIKGKIFTILIDGESMENIIGGKVARTLELQMEPHPNPYNIGWIATTSGGIRVAQR</sequence>
<dbReference type="Gene3D" id="4.10.60.10">
    <property type="entry name" value="Zinc finger, CCHC-type"/>
    <property type="match status" value="1"/>
</dbReference>
<dbReference type="InterPro" id="IPR001878">
    <property type="entry name" value="Znf_CCHC"/>
</dbReference>
<protein>
    <recommendedName>
        <fullName evidence="2">CCHC-type domain-containing protein</fullName>
    </recommendedName>
</protein>